<reference evidence="1" key="1">
    <citation type="submission" date="2014-07" db="EMBL/GenBank/DDBJ databases">
        <authorList>
            <person name="Martin A.A"/>
            <person name="De Silva N."/>
        </authorList>
    </citation>
    <scope>NUCLEOTIDE SEQUENCE</scope>
</reference>
<dbReference type="GO" id="GO:0003676">
    <property type="term" value="F:nucleic acid binding"/>
    <property type="evidence" value="ECO:0007669"/>
    <property type="project" value="InterPro"/>
</dbReference>
<accession>A0A0K0F556</accession>
<dbReference type="Proteomes" id="UP000035680">
    <property type="component" value="Unassembled WGS sequence"/>
</dbReference>
<evidence type="ECO:0000313" key="2">
    <source>
        <dbReference type="WBParaSite" id="SVE_0394600.1"/>
    </source>
</evidence>
<evidence type="ECO:0000313" key="1">
    <source>
        <dbReference type="Proteomes" id="UP000035680"/>
    </source>
</evidence>
<sequence length="89" mass="10225">MEFKNPRKIINRKIKVKKVNYDKIGTSLMINGMRYREMLETFLVPELATFPKDALFQQDGTPLHTAAKTIELLKKIFGSRAISINSLVN</sequence>
<name>A0A0K0F556_STRVS</name>
<dbReference type="InterPro" id="IPR036397">
    <property type="entry name" value="RNaseH_sf"/>
</dbReference>
<organism evidence="1 2">
    <name type="scientific">Strongyloides venezuelensis</name>
    <name type="common">Threadworm</name>
    <dbReference type="NCBI Taxonomy" id="75913"/>
    <lineage>
        <taxon>Eukaryota</taxon>
        <taxon>Metazoa</taxon>
        <taxon>Ecdysozoa</taxon>
        <taxon>Nematoda</taxon>
        <taxon>Chromadorea</taxon>
        <taxon>Rhabditida</taxon>
        <taxon>Tylenchina</taxon>
        <taxon>Panagrolaimomorpha</taxon>
        <taxon>Strongyloidoidea</taxon>
        <taxon>Strongyloididae</taxon>
        <taxon>Strongyloides</taxon>
    </lineage>
</organism>
<dbReference type="AlphaFoldDB" id="A0A0K0F556"/>
<dbReference type="Gene3D" id="3.30.420.10">
    <property type="entry name" value="Ribonuclease H-like superfamily/Ribonuclease H"/>
    <property type="match status" value="1"/>
</dbReference>
<protein>
    <submittedName>
        <fullName evidence="2">DDE_3 domain-containing protein</fullName>
    </submittedName>
</protein>
<proteinExistence type="predicted"/>
<dbReference type="STRING" id="75913.A0A0K0F556"/>
<dbReference type="WBParaSite" id="SVE_0394600.1">
    <property type="protein sequence ID" value="SVE_0394600.1"/>
    <property type="gene ID" value="SVE_0394600"/>
</dbReference>
<keyword evidence="1" id="KW-1185">Reference proteome</keyword>
<reference evidence="2" key="2">
    <citation type="submission" date="2015-08" db="UniProtKB">
        <authorList>
            <consortium name="WormBaseParasite"/>
        </authorList>
    </citation>
    <scope>IDENTIFICATION</scope>
</reference>